<evidence type="ECO:0000313" key="1">
    <source>
        <dbReference type="EMBL" id="KAI0091014.1"/>
    </source>
</evidence>
<name>A0ACB8UA76_9APHY</name>
<dbReference type="EMBL" id="MU274906">
    <property type="protein sequence ID" value="KAI0091014.1"/>
    <property type="molecule type" value="Genomic_DNA"/>
</dbReference>
<accession>A0ACB8UA76</accession>
<organism evidence="1 2">
    <name type="scientific">Irpex rosettiformis</name>
    <dbReference type="NCBI Taxonomy" id="378272"/>
    <lineage>
        <taxon>Eukaryota</taxon>
        <taxon>Fungi</taxon>
        <taxon>Dikarya</taxon>
        <taxon>Basidiomycota</taxon>
        <taxon>Agaricomycotina</taxon>
        <taxon>Agaricomycetes</taxon>
        <taxon>Polyporales</taxon>
        <taxon>Irpicaceae</taxon>
        <taxon>Irpex</taxon>
    </lineage>
</organism>
<evidence type="ECO:0000313" key="2">
    <source>
        <dbReference type="Proteomes" id="UP001055072"/>
    </source>
</evidence>
<dbReference type="Proteomes" id="UP001055072">
    <property type="component" value="Unassembled WGS sequence"/>
</dbReference>
<gene>
    <name evidence="1" type="ORF">BDY19DRAFT_933100</name>
</gene>
<keyword evidence="2" id="KW-1185">Reference proteome</keyword>
<proteinExistence type="predicted"/>
<reference evidence="1" key="1">
    <citation type="journal article" date="2021" name="Environ. Microbiol.">
        <title>Gene family expansions and transcriptome signatures uncover fungal adaptations to wood decay.</title>
        <authorList>
            <person name="Hage H."/>
            <person name="Miyauchi S."/>
            <person name="Viragh M."/>
            <person name="Drula E."/>
            <person name="Min B."/>
            <person name="Chaduli D."/>
            <person name="Navarro D."/>
            <person name="Favel A."/>
            <person name="Norest M."/>
            <person name="Lesage-Meessen L."/>
            <person name="Balint B."/>
            <person name="Merenyi Z."/>
            <person name="de Eugenio L."/>
            <person name="Morin E."/>
            <person name="Martinez A.T."/>
            <person name="Baldrian P."/>
            <person name="Stursova M."/>
            <person name="Martinez M.J."/>
            <person name="Novotny C."/>
            <person name="Magnuson J.K."/>
            <person name="Spatafora J.W."/>
            <person name="Maurice S."/>
            <person name="Pangilinan J."/>
            <person name="Andreopoulos W."/>
            <person name="LaButti K."/>
            <person name="Hundley H."/>
            <person name="Na H."/>
            <person name="Kuo A."/>
            <person name="Barry K."/>
            <person name="Lipzen A."/>
            <person name="Henrissat B."/>
            <person name="Riley R."/>
            <person name="Ahrendt S."/>
            <person name="Nagy L.G."/>
            <person name="Grigoriev I.V."/>
            <person name="Martin F."/>
            <person name="Rosso M.N."/>
        </authorList>
    </citation>
    <scope>NUCLEOTIDE SEQUENCE</scope>
    <source>
        <strain evidence="1">CBS 384.51</strain>
    </source>
</reference>
<protein>
    <submittedName>
        <fullName evidence="1">Vitamin B6 photo-protection and homoeostasis-domain-containing protein</fullName>
    </submittedName>
</protein>
<sequence>MVFFVASPGLLHPRVILPRHYAIWSRGLRSRLLSTKAAVQQQSHGDVETKSVPTLLPRPFAIEHVDGRARHLTWTETGEVKREWRDITSHGAEPAQRAPRLGKITAWLRQMFLPTNYPQSVHRSYLPYHSLQFAETIVGTVVSVLCNQALLVSVGVSAEGSIFGAVAVQWIIKDGAGEVAKLFFIRRFSPYFDSHPKTFNLLGSAGVLLGSGLQLAALVTPPTTGYFLTCAAGGNIFKLIGNAIWFTTHIKFVRFFSLQGNMGDVAAKSESQSSVGQLLGYAAGIGLLTFSHSAGYLYSIFAVSVPLHMIVTGWMLKVASFEMLTLPRASWLASEYVAASPATAPNPSCGVVTLTELDATKQTGFFGEFYKSRKNNYLRLAPRMEDVLESSTSGDRQEWEICVNAFDHERYLLYPSQSRRRSISIFYNPQADSDDILRSILHASALRRMLINQEFFVHLPSHISDLDERNSQRKMEILRKSLYRSNLWMATHFKQFKAELKEHGWRTDDVAFADHGRRVLWGSAAATS</sequence>
<comment type="caution">
    <text evidence="1">The sequence shown here is derived from an EMBL/GenBank/DDBJ whole genome shotgun (WGS) entry which is preliminary data.</text>
</comment>